<keyword evidence="1" id="KW-0472">Membrane</keyword>
<feature type="transmembrane region" description="Helical" evidence="1">
    <location>
        <begin position="102"/>
        <end position="123"/>
    </location>
</feature>
<comment type="caution">
    <text evidence="2">The sequence shown here is derived from an EMBL/GenBank/DDBJ whole genome shotgun (WGS) entry which is preliminary data.</text>
</comment>
<feature type="transmembrane region" description="Helical" evidence="1">
    <location>
        <begin position="36"/>
        <end position="54"/>
    </location>
</feature>
<feature type="transmembrane region" description="Helical" evidence="1">
    <location>
        <begin position="161"/>
        <end position="178"/>
    </location>
</feature>
<feature type="transmembrane region" description="Helical" evidence="1">
    <location>
        <begin position="135"/>
        <end position="154"/>
    </location>
</feature>
<evidence type="ECO:0000256" key="1">
    <source>
        <dbReference type="SAM" id="Phobius"/>
    </source>
</evidence>
<keyword evidence="1" id="KW-0812">Transmembrane</keyword>
<organism evidence="2 3">
    <name type="scientific">Amycolatopsis magusensis</name>
    <dbReference type="NCBI Taxonomy" id="882444"/>
    <lineage>
        <taxon>Bacteria</taxon>
        <taxon>Bacillati</taxon>
        <taxon>Actinomycetota</taxon>
        <taxon>Actinomycetes</taxon>
        <taxon>Pseudonocardiales</taxon>
        <taxon>Pseudonocardiaceae</taxon>
        <taxon>Amycolatopsis</taxon>
    </lineage>
</organism>
<evidence type="ECO:0000313" key="3">
    <source>
        <dbReference type="Proteomes" id="UP000741013"/>
    </source>
</evidence>
<dbReference type="Proteomes" id="UP000741013">
    <property type="component" value="Unassembled WGS sequence"/>
</dbReference>
<keyword evidence="3" id="KW-1185">Reference proteome</keyword>
<reference evidence="2 3" key="1">
    <citation type="submission" date="2021-03" db="EMBL/GenBank/DDBJ databases">
        <title>Sequencing the genomes of 1000 actinobacteria strains.</title>
        <authorList>
            <person name="Klenk H.-P."/>
        </authorList>
    </citation>
    <scope>NUCLEOTIDE SEQUENCE [LARGE SCALE GENOMIC DNA]</scope>
    <source>
        <strain evidence="2 3">DSM 45510</strain>
    </source>
</reference>
<keyword evidence="1" id="KW-1133">Transmembrane helix</keyword>
<protein>
    <submittedName>
        <fullName evidence="2">Uncharacterized protein</fullName>
    </submittedName>
</protein>
<evidence type="ECO:0000313" key="2">
    <source>
        <dbReference type="EMBL" id="MBP2181418.1"/>
    </source>
</evidence>
<accession>A0ABS4PRE1</accession>
<proteinExistence type="predicted"/>
<sequence length="207" mass="21432">MSGESPPNLSAQESLELIDRESAVVAKRLQGGSEHIGAMWAVLWFVAFLTFHLAGQGWPGPLFPLWVPGVVMTVLVGLGSVVSAVIGIRSGKGVKGTSSRAGAMYGISWPLGFAALITVNLLLTAKGLPVELIGPLWAGSTMGLTGALCLAGGAMFRDTTFYGTGVVFLVTAVVAVLVGMDYQAAVMAFGGLLGFGVPALVQRRRGR</sequence>
<dbReference type="RefSeq" id="WP_209664842.1">
    <property type="nucleotide sequence ID" value="NZ_JAGGMS010000001.1"/>
</dbReference>
<feature type="transmembrane region" description="Helical" evidence="1">
    <location>
        <begin position="66"/>
        <end position="90"/>
    </location>
</feature>
<feature type="transmembrane region" description="Helical" evidence="1">
    <location>
        <begin position="184"/>
        <end position="201"/>
    </location>
</feature>
<gene>
    <name evidence="2" type="ORF">JOM49_002944</name>
</gene>
<name>A0ABS4PRE1_9PSEU</name>
<dbReference type="EMBL" id="JAGGMS010000001">
    <property type="protein sequence ID" value="MBP2181418.1"/>
    <property type="molecule type" value="Genomic_DNA"/>
</dbReference>